<evidence type="ECO:0000313" key="2">
    <source>
        <dbReference type="EMBL" id="PLW83979.1"/>
    </source>
</evidence>
<protein>
    <recommendedName>
        <fullName evidence="1">Cyclic di-GMP receptor atypical PilZ domain-containing protein</fullName>
    </recommendedName>
</protein>
<evidence type="ECO:0000259" key="1">
    <source>
        <dbReference type="Pfam" id="PF16823"/>
    </source>
</evidence>
<proteinExistence type="predicted"/>
<dbReference type="AlphaFoldDB" id="A0A2N5Y6I4"/>
<organism evidence="2 3">
    <name type="scientific">Kineobactrum sediminis</name>
    <dbReference type="NCBI Taxonomy" id="1905677"/>
    <lineage>
        <taxon>Bacteria</taxon>
        <taxon>Pseudomonadati</taxon>
        <taxon>Pseudomonadota</taxon>
        <taxon>Gammaproteobacteria</taxon>
        <taxon>Cellvibrionales</taxon>
        <taxon>Halieaceae</taxon>
        <taxon>Kineobactrum</taxon>
    </lineage>
</organism>
<evidence type="ECO:0000313" key="3">
    <source>
        <dbReference type="Proteomes" id="UP000234845"/>
    </source>
</evidence>
<reference evidence="3" key="1">
    <citation type="submission" date="2017-11" db="EMBL/GenBank/DDBJ databases">
        <title>The draft genome sequence of Chromatocurvus sp. F02.</title>
        <authorList>
            <person name="Du Z.-J."/>
            <person name="Chang Y.-Q."/>
        </authorList>
    </citation>
    <scope>NUCLEOTIDE SEQUENCE [LARGE SCALE GENOMIC DNA]</scope>
    <source>
        <strain evidence="3">F02</strain>
    </source>
</reference>
<keyword evidence="3" id="KW-1185">Reference proteome</keyword>
<comment type="caution">
    <text evidence="2">The sequence shown here is derived from an EMBL/GenBank/DDBJ whole genome shotgun (WGS) entry which is preliminary data.</text>
</comment>
<dbReference type="InterPro" id="IPR031800">
    <property type="entry name" value="PilZ_atypical"/>
</dbReference>
<dbReference type="RefSeq" id="WP_101519616.1">
    <property type="nucleotide sequence ID" value="NZ_PKLZ01000001.1"/>
</dbReference>
<dbReference type="Pfam" id="PF16823">
    <property type="entry name" value="tPilZ"/>
    <property type="match status" value="1"/>
</dbReference>
<name>A0A2N5Y6I4_9GAMM</name>
<feature type="domain" description="Cyclic di-GMP receptor atypical PilZ" evidence="1">
    <location>
        <begin position="33"/>
        <end position="172"/>
    </location>
</feature>
<gene>
    <name evidence="2" type="ORF">CWI75_01095</name>
</gene>
<dbReference type="EMBL" id="PKLZ01000001">
    <property type="protein sequence ID" value="PLW83979.1"/>
    <property type="molecule type" value="Genomic_DNA"/>
</dbReference>
<dbReference type="OrthoDB" id="9151696at2"/>
<accession>A0A2N5Y6I4</accession>
<dbReference type="Proteomes" id="UP000234845">
    <property type="component" value="Unassembled WGS sequence"/>
</dbReference>
<sequence>MLNYSDRLPLDWSPGLTANAGDTQRAATNLYVLEAVAAIEEQSRDRLVEDQAELHQELHRLDAKVQLLLDMVARLLRSHDRLPREHLVRVAVDAIDVCTQAEIAVGDEGTLSLHLHPAIPAALILEGRFTAESEDVDGRWLRFELVPLAGLEAEAMSRHVFRHHRRSIAAARQASIS</sequence>